<evidence type="ECO:0000313" key="3">
    <source>
        <dbReference type="Proteomes" id="UP000078103"/>
    </source>
</evidence>
<organism evidence="2 3">
    <name type="scientific">Eikenella corrodens</name>
    <dbReference type="NCBI Taxonomy" id="539"/>
    <lineage>
        <taxon>Bacteria</taxon>
        <taxon>Pseudomonadati</taxon>
        <taxon>Pseudomonadota</taxon>
        <taxon>Betaproteobacteria</taxon>
        <taxon>Neisseriales</taxon>
        <taxon>Neisseriaceae</taxon>
        <taxon>Eikenella</taxon>
    </lineage>
</organism>
<dbReference type="EMBL" id="LXSH01000019">
    <property type="protein sequence ID" value="OAM21875.1"/>
    <property type="molecule type" value="Genomic_DNA"/>
</dbReference>
<accession>A0A1A9RQ69</accession>
<evidence type="ECO:0008006" key="4">
    <source>
        <dbReference type="Google" id="ProtNLM"/>
    </source>
</evidence>
<dbReference type="InterPro" id="IPR009560">
    <property type="entry name" value="DUF1176"/>
</dbReference>
<sequence>MLRHSLWLLLLLGGRLAAAPIQGFYTVQGDWELACDNTGTCRAAGYANEKDSLEFPVSLLLQRAAGEQAAVSARLQAGYQSEPFWPLTATKLYINGRPAGQITTVPSSSSDGVVKLSEGQTQVLLDALKRHATISLQGADGMEWRLSSDGAAAILRRMDAFQRRSGTPSALINPGHSRRAVLQPQPLPVIHAVAVPGMPLAQSASSNSPLMPIMRVLNPRTAQYRVLLQKLRRLPQAEFCEFVGSPEEKPAVEAYRLSGRHILIRVDCIHTASNGLTQFIAIGNRDFSLIESILGNKINEGYRYDGIISNNWKERGLGDCWGHEDWIWDGRKFSLAYSAPGQMCRGFTGGAWVMPTFLSLPTSTPAAEKQAEWARAQLKEYAD</sequence>
<feature type="signal peptide" evidence="1">
    <location>
        <begin position="1"/>
        <end position="19"/>
    </location>
</feature>
<proteinExistence type="predicted"/>
<keyword evidence="1" id="KW-0732">Signal</keyword>
<dbReference type="Proteomes" id="UP000078103">
    <property type="component" value="Unassembled WGS sequence"/>
</dbReference>
<feature type="chain" id="PRO_5008396013" description="DUF1176 domain-containing protein" evidence="1">
    <location>
        <begin position="20"/>
        <end position="383"/>
    </location>
</feature>
<comment type="caution">
    <text evidence="2">The sequence shown here is derived from an EMBL/GenBank/DDBJ whole genome shotgun (WGS) entry which is preliminary data.</text>
</comment>
<name>A0A1A9RQ69_EIKCO</name>
<protein>
    <recommendedName>
        <fullName evidence="4">DUF1176 domain-containing protein</fullName>
    </recommendedName>
</protein>
<evidence type="ECO:0000313" key="2">
    <source>
        <dbReference type="EMBL" id="OAM21875.1"/>
    </source>
</evidence>
<gene>
    <name evidence="2" type="ORF">A7P89_06805</name>
</gene>
<dbReference type="AlphaFoldDB" id="A0A1A9RQ69"/>
<dbReference type="RefSeq" id="WP_064105900.1">
    <property type="nucleotide sequence ID" value="NZ_LXSH01000019.1"/>
</dbReference>
<dbReference type="Pfam" id="PF06674">
    <property type="entry name" value="DUF1176"/>
    <property type="match status" value="1"/>
</dbReference>
<evidence type="ECO:0000256" key="1">
    <source>
        <dbReference type="SAM" id="SignalP"/>
    </source>
</evidence>
<reference evidence="3" key="1">
    <citation type="submission" date="2016-05" db="EMBL/GenBank/DDBJ databases">
        <title>Draft genome of Corynebacterium afermentans subsp. afermentans LCDC 88199T.</title>
        <authorList>
            <person name="Bernier A.-M."/>
            <person name="Bernard K."/>
        </authorList>
    </citation>
    <scope>NUCLEOTIDE SEQUENCE [LARGE SCALE GENOMIC DNA]</scope>
    <source>
        <strain evidence="3">NML120819</strain>
    </source>
</reference>